<dbReference type="SUPFAM" id="SSF49344">
    <property type="entry name" value="CBD9-like"/>
    <property type="match status" value="1"/>
</dbReference>
<dbReference type="PROSITE" id="PS50836">
    <property type="entry name" value="DOMON"/>
    <property type="match status" value="1"/>
</dbReference>
<evidence type="ECO:0000256" key="4">
    <source>
        <dbReference type="SAM" id="SignalP"/>
    </source>
</evidence>
<dbReference type="InterPro" id="IPR000945">
    <property type="entry name" value="DBH-like"/>
</dbReference>
<evidence type="ECO:0000256" key="1">
    <source>
        <dbReference type="ARBA" id="ARBA00004370"/>
    </source>
</evidence>
<keyword evidence="3" id="KW-0472">Membrane</keyword>
<dbReference type="InterPro" id="IPR045266">
    <property type="entry name" value="DOH_DOMON"/>
</dbReference>
<dbReference type="SMART" id="SM00664">
    <property type="entry name" value="DoH"/>
    <property type="match status" value="1"/>
</dbReference>
<organism evidence="6 7">
    <name type="scientific">Adineta steineri</name>
    <dbReference type="NCBI Taxonomy" id="433720"/>
    <lineage>
        <taxon>Eukaryota</taxon>
        <taxon>Metazoa</taxon>
        <taxon>Spiralia</taxon>
        <taxon>Gnathifera</taxon>
        <taxon>Rotifera</taxon>
        <taxon>Eurotatoria</taxon>
        <taxon>Bdelloidea</taxon>
        <taxon>Adinetida</taxon>
        <taxon>Adinetidae</taxon>
        <taxon>Adineta</taxon>
    </lineage>
</organism>
<dbReference type="EMBL" id="CAJOAZ010001580">
    <property type="protein sequence ID" value="CAF3832086.1"/>
    <property type="molecule type" value="Genomic_DNA"/>
</dbReference>
<evidence type="ECO:0000313" key="7">
    <source>
        <dbReference type="Proteomes" id="UP000663844"/>
    </source>
</evidence>
<dbReference type="GO" id="GO:0004500">
    <property type="term" value="F:dopamine beta-monooxygenase activity"/>
    <property type="evidence" value="ECO:0007669"/>
    <property type="project" value="InterPro"/>
</dbReference>
<dbReference type="GO" id="GO:0042421">
    <property type="term" value="P:norepinephrine biosynthetic process"/>
    <property type="evidence" value="ECO:0007669"/>
    <property type="project" value="TreeGrafter"/>
</dbReference>
<dbReference type="GO" id="GO:0030667">
    <property type="term" value="C:secretory granule membrane"/>
    <property type="evidence" value="ECO:0007669"/>
    <property type="project" value="TreeGrafter"/>
</dbReference>
<dbReference type="FunFam" id="2.60.40.1210:FF:000001">
    <property type="entry name" value="Monooxygenase, DBH-like 1, like"/>
    <property type="match status" value="1"/>
</dbReference>
<proteinExistence type="predicted"/>
<comment type="subcellular location">
    <subcellularLocation>
        <location evidence="1">Membrane</location>
    </subcellularLocation>
</comment>
<dbReference type="InterPro" id="IPR005018">
    <property type="entry name" value="DOMON_domain"/>
</dbReference>
<accession>A0A819DC67</accession>
<dbReference type="GO" id="GO:0005615">
    <property type="term" value="C:extracellular space"/>
    <property type="evidence" value="ECO:0007669"/>
    <property type="project" value="TreeGrafter"/>
</dbReference>
<dbReference type="AlphaFoldDB" id="A0A819DC67"/>
<dbReference type="PANTHER" id="PTHR10157">
    <property type="entry name" value="DOPAMINE BETA HYDROXYLASE RELATED"/>
    <property type="match status" value="1"/>
</dbReference>
<dbReference type="Pfam" id="PF03351">
    <property type="entry name" value="DOMON"/>
    <property type="match status" value="1"/>
</dbReference>
<protein>
    <recommendedName>
        <fullName evidence="5">DOMON domain-containing protein</fullName>
    </recommendedName>
</protein>
<gene>
    <name evidence="6" type="ORF">OXD698_LOCUS20124</name>
</gene>
<keyword evidence="2 4" id="KW-0732">Signal</keyword>
<dbReference type="Gene3D" id="2.60.40.1210">
    <property type="entry name" value="Cellobiose dehydrogenase, cytochrome domain"/>
    <property type="match status" value="1"/>
</dbReference>
<evidence type="ECO:0000256" key="2">
    <source>
        <dbReference type="ARBA" id="ARBA00022729"/>
    </source>
</evidence>
<feature type="signal peptide" evidence="4">
    <location>
        <begin position="1"/>
        <end position="21"/>
    </location>
</feature>
<comment type="caution">
    <text evidence="6">The sequence shown here is derived from an EMBL/GenBank/DDBJ whole genome shotgun (WGS) entry which is preliminary data.</text>
</comment>
<dbReference type="Proteomes" id="UP000663844">
    <property type="component" value="Unassembled WGS sequence"/>
</dbReference>
<reference evidence="6" key="1">
    <citation type="submission" date="2021-02" db="EMBL/GenBank/DDBJ databases">
        <authorList>
            <person name="Nowell W R."/>
        </authorList>
    </citation>
    <scope>NUCLEOTIDE SEQUENCE</scope>
</reference>
<dbReference type="GO" id="GO:0005507">
    <property type="term" value="F:copper ion binding"/>
    <property type="evidence" value="ECO:0007669"/>
    <property type="project" value="TreeGrafter"/>
</dbReference>
<feature type="domain" description="DOMON" evidence="5">
    <location>
        <begin position="41"/>
        <end position="158"/>
    </location>
</feature>
<evidence type="ECO:0000256" key="3">
    <source>
        <dbReference type="ARBA" id="ARBA00023136"/>
    </source>
</evidence>
<dbReference type="CDD" id="cd09631">
    <property type="entry name" value="DOMON_DOH"/>
    <property type="match status" value="1"/>
</dbReference>
<dbReference type="GO" id="GO:0042420">
    <property type="term" value="P:dopamine catabolic process"/>
    <property type="evidence" value="ECO:0007669"/>
    <property type="project" value="TreeGrafter"/>
</dbReference>
<sequence>MWLCFTCQLFLSLVIVNTCNGISSPIQPFIKYKHSTELQANISDLWWTVDDAEREITFELHIKTTGWIALGISPAGDMTGSDIGIGWVDSMSTVHFQDRHAYNRSRPVIDDTSIDWFALQGREQDGWTAIQFQRLLDTCDSMDVPIKTGTNILIYAYGLVDPDPARPDGDISYHGSRRGTRMIPLRYYIDQPSDTKYTNLDSFEFRLNHTGY</sequence>
<evidence type="ECO:0000259" key="5">
    <source>
        <dbReference type="PROSITE" id="PS50836"/>
    </source>
</evidence>
<dbReference type="PANTHER" id="PTHR10157:SF23">
    <property type="entry name" value="MOXD1 HOMOLOG 1"/>
    <property type="match status" value="1"/>
</dbReference>
<name>A0A819DC67_9BILA</name>
<feature type="chain" id="PRO_5032385169" description="DOMON domain-containing protein" evidence="4">
    <location>
        <begin position="22"/>
        <end position="212"/>
    </location>
</feature>
<evidence type="ECO:0000313" key="6">
    <source>
        <dbReference type="EMBL" id="CAF3832086.1"/>
    </source>
</evidence>
<dbReference type="GO" id="GO:0006589">
    <property type="term" value="P:octopamine biosynthetic process"/>
    <property type="evidence" value="ECO:0007669"/>
    <property type="project" value="TreeGrafter"/>
</dbReference>